<name>A0ABD2XTX8_9GENT</name>
<accession>A0ABD2XTX8</accession>
<feature type="region of interest" description="Disordered" evidence="1">
    <location>
        <begin position="25"/>
        <end position="118"/>
    </location>
</feature>
<protein>
    <submittedName>
        <fullName evidence="2">Uncharacterized protein</fullName>
    </submittedName>
</protein>
<comment type="caution">
    <text evidence="2">The sequence shown here is derived from an EMBL/GenBank/DDBJ whole genome shotgun (WGS) entry which is preliminary data.</text>
</comment>
<keyword evidence="3" id="KW-1185">Reference proteome</keyword>
<evidence type="ECO:0000256" key="1">
    <source>
        <dbReference type="SAM" id="MobiDB-lite"/>
    </source>
</evidence>
<dbReference type="EMBL" id="JBJUIK010000017">
    <property type="protein sequence ID" value="KAL3497310.1"/>
    <property type="molecule type" value="Genomic_DNA"/>
</dbReference>
<gene>
    <name evidence="2" type="ORF">ACH5RR_040042</name>
</gene>
<sequence>MKDEWVTSALNDDALVAELLRRLKQSSSLPEKHLPSLSLPVGWGHRQPRSKPKKDLPTTATTTRYSPTTPLSWSDGGYDYDYNSNSNSSRPSSDPSRSKDAFTNDTSICSNSKRSKKKKTFAELKEEENLLLKERVTLKRELASLHVTFEEQKARSENLKRMKIDLNLQTSGETSHAIEVAVANQCNQMEASTNHHPHLALPIHDNSVQDHGLGSSGSSCRGVEKEVDTQKSCFVLPDLNMMPSDEEIVPEILNGVN</sequence>
<dbReference type="PANTHER" id="PTHR35099:SF2">
    <property type="entry name" value="OS02G0182700 PROTEIN"/>
    <property type="match status" value="1"/>
</dbReference>
<evidence type="ECO:0000313" key="2">
    <source>
        <dbReference type="EMBL" id="KAL3497310.1"/>
    </source>
</evidence>
<evidence type="ECO:0000313" key="3">
    <source>
        <dbReference type="Proteomes" id="UP001630127"/>
    </source>
</evidence>
<feature type="compositionally biased region" description="Polar residues" evidence="1">
    <location>
        <begin position="103"/>
        <end position="112"/>
    </location>
</feature>
<dbReference type="PANTHER" id="PTHR35099">
    <property type="entry name" value="OS02G0182700 PROTEIN"/>
    <property type="match status" value="1"/>
</dbReference>
<proteinExistence type="predicted"/>
<dbReference type="Proteomes" id="UP001630127">
    <property type="component" value="Unassembled WGS sequence"/>
</dbReference>
<feature type="compositionally biased region" description="Low complexity" evidence="1">
    <location>
        <begin position="57"/>
        <end position="95"/>
    </location>
</feature>
<dbReference type="AlphaFoldDB" id="A0ABD2XTX8"/>
<reference evidence="2 3" key="1">
    <citation type="submission" date="2024-11" db="EMBL/GenBank/DDBJ databases">
        <title>A near-complete genome assembly of Cinchona calisaya.</title>
        <authorList>
            <person name="Lian D.C."/>
            <person name="Zhao X.W."/>
            <person name="Wei L."/>
        </authorList>
    </citation>
    <scope>NUCLEOTIDE SEQUENCE [LARGE SCALE GENOMIC DNA]</scope>
    <source>
        <tissue evidence="2">Nenye</tissue>
    </source>
</reference>
<organism evidence="2 3">
    <name type="scientific">Cinchona calisaya</name>
    <dbReference type="NCBI Taxonomy" id="153742"/>
    <lineage>
        <taxon>Eukaryota</taxon>
        <taxon>Viridiplantae</taxon>
        <taxon>Streptophyta</taxon>
        <taxon>Embryophyta</taxon>
        <taxon>Tracheophyta</taxon>
        <taxon>Spermatophyta</taxon>
        <taxon>Magnoliopsida</taxon>
        <taxon>eudicotyledons</taxon>
        <taxon>Gunneridae</taxon>
        <taxon>Pentapetalae</taxon>
        <taxon>asterids</taxon>
        <taxon>lamiids</taxon>
        <taxon>Gentianales</taxon>
        <taxon>Rubiaceae</taxon>
        <taxon>Cinchonoideae</taxon>
        <taxon>Cinchoneae</taxon>
        <taxon>Cinchona</taxon>
    </lineage>
</organism>